<accession>A0A376CK76</accession>
<evidence type="ECO:0000313" key="3">
    <source>
        <dbReference type="Proteomes" id="UP000254467"/>
    </source>
</evidence>
<keyword evidence="1" id="KW-1133">Transmembrane helix</keyword>
<protein>
    <submittedName>
        <fullName evidence="2">Hypothetical membrane protein</fullName>
    </submittedName>
</protein>
<dbReference type="EMBL" id="UFXQ01000001">
    <property type="protein sequence ID" value="STC68896.1"/>
    <property type="molecule type" value="Genomic_DNA"/>
</dbReference>
<feature type="transmembrane region" description="Helical" evidence="1">
    <location>
        <begin position="475"/>
        <end position="495"/>
    </location>
</feature>
<organism evidence="2 3">
    <name type="scientific">Corynebacterium pilosum</name>
    <dbReference type="NCBI Taxonomy" id="35756"/>
    <lineage>
        <taxon>Bacteria</taxon>
        <taxon>Bacillati</taxon>
        <taxon>Actinomycetota</taxon>
        <taxon>Actinomycetes</taxon>
        <taxon>Mycobacteriales</taxon>
        <taxon>Corynebacteriaceae</taxon>
        <taxon>Corynebacterium</taxon>
    </lineage>
</organism>
<dbReference type="STRING" id="35756.GCA_001044155_01015"/>
<keyword evidence="1" id="KW-0812">Transmembrane</keyword>
<dbReference type="Proteomes" id="UP000254467">
    <property type="component" value="Unassembled WGS sequence"/>
</dbReference>
<reference evidence="2 3" key="1">
    <citation type="submission" date="2018-06" db="EMBL/GenBank/DDBJ databases">
        <authorList>
            <consortium name="Pathogen Informatics"/>
            <person name="Doyle S."/>
        </authorList>
    </citation>
    <scope>NUCLEOTIDE SEQUENCE [LARGE SCALE GENOMIC DNA]</scope>
    <source>
        <strain evidence="2 3">NCTC11862</strain>
    </source>
</reference>
<feature type="transmembrane region" description="Helical" evidence="1">
    <location>
        <begin position="269"/>
        <end position="289"/>
    </location>
</feature>
<proteinExistence type="predicted"/>
<feature type="transmembrane region" description="Helical" evidence="1">
    <location>
        <begin position="301"/>
        <end position="323"/>
    </location>
</feature>
<feature type="transmembrane region" description="Helical" evidence="1">
    <location>
        <begin position="88"/>
        <end position="109"/>
    </location>
</feature>
<evidence type="ECO:0000313" key="2">
    <source>
        <dbReference type="EMBL" id="STC68896.1"/>
    </source>
</evidence>
<keyword evidence="1" id="KW-0472">Membrane</keyword>
<name>A0A376CK76_9CORY</name>
<sequence length="503" mass="54932">MRRSTPDSASSSTYGFDDAAAAMPDRLDHTDHAVLDDEGHALDAGEDAWLDRIHDRPQRKSWKDRLGESFTVPAHWARRTWSFMSTTPGTMVAITVLLTLALFAAGTAMSQSSAARQNSLDTLVNATEPMSHSTHVLYTSLSQANTMATTSFVGTGVETPEERAVYTAAIDRSVLAATMVLANAADSNIEETEEVQTLVTDIQRQLLTYTGMIETARTNNRLGNPVGAAYMSDASALMGDQLLPQASRLFDITRGQVSTEQRRLAFPQLFPLSGLLAAIFFLILAQIWLARTTHRRLNKGFLTATALMSVAALWVIASNYGAWVAGNRGFEEAAQPWDELTTSRIAAQQTRTDETLALVRRTSVDENAKSFVDTYTAVAQALDNAENDQNTNVIRVARTSLDDWKAAHGRLGEAMDNGAYDEAVYIATSEVSAPNEEPTAAQAYQRLDAVMAELINKSRETMRTFINDGLAATNLVAASVLVLSLLSIVAIWLGIRPRIQEYM</sequence>
<dbReference type="AlphaFoldDB" id="A0A376CK76"/>
<evidence type="ECO:0000256" key="1">
    <source>
        <dbReference type="SAM" id="Phobius"/>
    </source>
</evidence>
<dbReference type="RefSeq" id="WP_018581038.1">
    <property type="nucleotide sequence ID" value="NZ_LDYD01000005.1"/>
</dbReference>
<keyword evidence="3" id="KW-1185">Reference proteome</keyword>
<gene>
    <name evidence="2" type="ORF">NCTC11862_00672</name>
</gene>